<feature type="domain" description="DUF8017" evidence="3">
    <location>
        <begin position="153"/>
        <end position="335"/>
    </location>
</feature>
<keyword evidence="5" id="KW-1185">Reference proteome</keyword>
<accession>A0ABR5IU46</accession>
<sequence>QPGYQQAGYEQPGYQQAGHQQAGQYQPNPYQQPGFQQPNPYQQPGGPQPGGQWGPPMPPGAPRPPDGKRKRTAIAIGTAVAVVAAAVVAGMFLFQDGDGKKKEEAKGGQNASPTAGPSSSASGSDSDSGRGSDSQGGSEEDPADNPRSGSSDVKPVISGWKAVANPLRHDAFDVPPDWHVASPGLTTGFQDDKGQGGVGMTAPAFYKPDVCAKGTRQGGAGTKGAQSAKSPAQAAEVEALNWVYYAYDTKRTGHLSGTKSQPFKSDHGLTGFWSSAKVTGVKKTDKCSSDGKAFTVSYKDTAGDLATWVLYTEVGVKDELSDATIKKIMSTLRPLPVS</sequence>
<keyword evidence="2" id="KW-0472">Membrane</keyword>
<feature type="compositionally biased region" description="Pro residues" evidence="1">
    <location>
        <begin position="55"/>
        <end position="64"/>
    </location>
</feature>
<feature type="non-terminal residue" evidence="4">
    <location>
        <position position="1"/>
    </location>
</feature>
<name>A0ABR5IU46_9ACTN</name>
<proteinExistence type="predicted"/>
<evidence type="ECO:0000256" key="2">
    <source>
        <dbReference type="SAM" id="Phobius"/>
    </source>
</evidence>
<evidence type="ECO:0000313" key="5">
    <source>
        <dbReference type="Proteomes" id="UP000037020"/>
    </source>
</evidence>
<evidence type="ECO:0000259" key="3">
    <source>
        <dbReference type="Pfam" id="PF26056"/>
    </source>
</evidence>
<keyword evidence="2" id="KW-1133">Transmembrane helix</keyword>
<evidence type="ECO:0000313" key="4">
    <source>
        <dbReference type="EMBL" id="KOG63961.1"/>
    </source>
</evidence>
<comment type="caution">
    <text evidence="4">The sequence shown here is derived from an EMBL/GenBank/DDBJ whole genome shotgun (WGS) entry which is preliminary data.</text>
</comment>
<dbReference type="SUPFAM" id="SSF81995">
    <property type="entry name" value="beta-sandwich domain of Sec23/24"/>
    <property type="match status" value="1"/>
</dbReference>
<dbReference type="InterPro" id="IPR058330">
    <property type="entry name" value="DUF8017"/>
</dbReference>
<organism evidence="4 5">
    <name type="scientific">Streptomyces varsoviensis</name>
    <dbReference type="NCBI Taxonomy" id="67373"/>
    <lineage>
        <taxon>Bacteria</taxon>
        <taxon>Bacillati</taxon>
        <taxon>Actinomycetota</taxon>
        <taxon>Actinomycetes</taxon>
        <taxon>Kitasatosporales</taxon>
        <taxon>Streptomycetaceae</taxon>
        <taxon>Streptomyces</taxon>
    </lineage>
</organism>
<feature type="compositionally biased region" description="Low complexity" evidence="1">
    <location>
        <begin position="107"/>
        <end position="137"/>
    </location>
</feature>
<dbReference type="EMBL" id="LGUT01004076">
    <property type="protein sequence ID" value="KOG63961.1"/>
    <property type="molecule type" value="Genomic_DNA"/>
</dbReference>
<feature type="region of interest" description="Disordered" evidence="1">
    <location>
        <begin position="1"/>
        <end position="72"/>
    </location>
</feature>
<dbReference type="Pfam" id="PF26056">
    <property type="entry name" value="DUF8017"/>
    <property type="match status" value="1"/>
</dbReference>
<dbReference type="Proteomes" id="UP000037020">
    <property type="component" value="Unassembled WGS sequence"/>
</dbReference>
<gene>
    <name evidence="4" type="ORF">ADK38_42100</name>
</gene>
<feature type="compositionally biased region" description="Low complexity" evidence="1">
    <location>
        <begin position="11"/>
        <end position="45"/>
    </location>
</feature>
<keyword evidence="2" id="KW-0812">Transmembrane</keyword>
<protein>
    <recommendedName>
        <fullName evidence="3">DUF8017 domain-containing protein</fullName>
    </recommendedName>
</protein>
<feature type="region of interest" description="Disordered" evidence="1">
    <location>
        <begin position="99"/>
        <end position="155"/>
    </location>
</feature>
<reference evidence="4 5" key="1">
    <citation type="submission" date="2015-07" db="EMBL/GenBank/DDBJ databases">
        <authorList>
            <person name="Ju K.-S."/>
            <person name="Doroghazi J.R."/>
            <person name="Metcalf W.W."/>
        </authorList>
    </citation>
    <scope>NUCLEOTIDE SEQUENCE [LARGE SCALE GENOMIC DNA]</scope>
    <source>
        <strain evidence="4 5">NRRL B-3589</strain>
    </source>
</reference>
<evidence type="ECO:0000256" key="1">
    <source>
        <dbReference type="SAM" id="MobiDB-lite"/>
    </source>
</evidence>
<feature type="transmembrane region" description="Helical" evidence="2">
    <location>
        <begin position="73"/>
        <end position="94"/>
    </location>
</feature>